<dbReference type="AlphaFoldDB" id="A0A2W5B2D1"/>
<protein>
    <submittedName>
        <fullName evidence="1">Uncharacterized protein</fullName>
    </submittedName>
</protein>
<accession>A0A2W5B2D1</accession>
<reference evidence="1 2" key="1">
    <citation type="submission" date="2017-11" db="EMBL/GenBank/DDBJ databases">
        <title>Infants hospitalized years apart are colonized by the same room-sourced microbial strains.</title>
        <authorList>
            <person name="Brooks B."/>
            <person name="Olm M.R."/>
            <person name="Firek B.A."/>
            <person name="Baker R."/>
            <person name="Thomas B.C."/>
            <person name="Morowitz M.J."/>
            <person name="Banfield J.F."/>
        </authorList>
    </citation>
    <scope>NUCLEOTIDE SEQUENCE [LARGE SCALE GENOMIC DNA]</scope>
    <source>
        <strain evidence="1">S2_012_000_R3_87</strain>
    </source>
</reference>
<sequence>MGLFKNLRKRRIERKAAFKAAKIRAKVDAKEAAKLEKAKEKYLRKTAKQVRKLDAKELKNRRKHEEQMAKASIEQLKAGRFNSRNVLRFIGASRVAAPVVVPLVYRALTQLQGKGTVTTQARGAADSALRSFPADGAPQRARIKQIQKSVDKGVPSGFAKDVNDRMDVLIEAIDNAGSMGEDQRKRVLESVSKELDLVEAQIATKRG</sequence>
<comment type="caution">
    <text evidence="1">The sequence shown here is derived from an EMBL/GenBank/DDBJ whole genome shotgun (WGS) entry which is preliminary data.</text>
</comment>
<dbReference type="InterPro" id="IPR045522">
    <property type="entry name" value="DUF6474"/>
</dbReference>
<evidence type="ECO:0000313" key="1">
    <source>
        <dbReference type="EMBL" id="PZP00811.1"/>
    </source>
</evidence>
<organism evidence="1 2">
    <name type="scientific">Corynebacterium urealyticum</name>
    <dbReference type="NCBI Taxonomy" id="43771"/>
    <lineage>
        <taxon>Bacteria</taxon>
        <taxon>Bacillati</taxon>
        <taxon>Actinomycetota</taxon>
        <taxon>Actinomycetes</taxon>
        <taxon>Mycobacteriales</taxon>
        <taxon>Corynebacteriaceae</taxon>
        <taxon>Corynebacterium</taxon>
    </lineage>
</organism>
<name>A0A2W5B2D1_9CORY</name>
<evidence type="ECO:0000313" key="2">
    <source>
        <dbReference type="Proteomes" id="UP000249451"/>
    </source>
</evidence>
<dbReference type="EMBL" id="QFNY01000109">
    <property type="protein sequence ID" value="PZP00811.1"/>
    <property type="molecule type" value="Genomic_DNA"/>
</dbReference>
<dbReference type="Proteomes" id="UP000249451">
    <property type="component" value="Unassembled WGS sequence"/>
</dbReference>
<gene>
    <name evidence="1" type="ORF">DI609_05620</name>
</gene>
<proteinExistence type="predicted"/>
<dbReference type="Pfam" id="PF20079">
    <property type="entry name" value="DUF6474"/>
    <property type="match status" value="1"/>
</dbReference>